<dbReference type="CDD" id="cd01556">
    <property type="entry name" value="EPSP_synthase"/>
    <property type="match status" value="1"/>
</dbReference>
<dbReference type="PROSITE" id="PS00885">
    <property type="entry name" value="EPSP_SYNTHASE_2"/>
    <property type="match status" value="1"/>
</dbReference>
<feature type="binding site" evidence="7">
    <location>
        <position position="346"/>
    </location>
    <ligand>
        <name>3-phosphoshikimate</name>
        <dbReference type="ChEBI" id="CHEBI:145989"/>
    </ligand>
</feature>
<protein>
    <recommendedName>
        <fullName evidence="7">3-phosphoshikimate 1-carboxyvinyltransferase</fullName>
        <ecNumber evidence="7">2.5.1.19</ecNumber>
    </recommendedName>
    <alternativeName>
        <fullName evidence="7">5-enolpyruvylshikimate-3-phosphate synthase</fullName>
        <shortName evidence="7">EPSP synthase</shortName>
        <shortName evidence="7">EPSPS</shortName>
    </alternativeName>
</protein>
<feature type="binding site" evidence="7">
    <location>
        <position position="319"/>
    </location>
    <ligand>
        <name>3-phosphoshikimate</name>
        <dbReference type="ChEBI" id="CHEBI:145989"/>
    </ligand>
</feature>
<evidence type="ECO:0000256" key="5">
    <source>
        <dbReference type="ARBA" id="ARBA00023141"/>
    </source>
</evidence>
<feature type="binding site" evidence="7">
    <location>
        <position position="391"/>
    </location>
    <ligand>
        <name>phosphoenolpyruvate</name>
        <dbReference type="ChEBI" id="CHEBI:58702"/>
    </ligand>
</feature>
<dbReference type="InterPro" id="IPR023193">
    <property type="entry name" value="EPSP_synthase_CS"/>
</dbReference>
<feature type="binding site" evidence="7">
    <location>
        <position position="416"/>
    </location>
    <ligand>
        <name>phosphoenolpyruvate</name>
        <dbReference type="ChEBI" id="CHEBI:58702"/>
    </ligand>
</feature>
<dbReference type="HAMAP" id="MF_00210">
    <property type="entry name" value="EPSP_synth"/>
    <property type="match status" value="1"/>
</dbReference>
<accession>A0ABQ2N5W2</accession>
<evidence type="ECO:0000256" key="1">
    <source>
        <dbReference type="ARBA" id="ARBA00004811"/>
    </source>
</evidence>
<evidence type="ECO:0000256" key="7">
    <source>
        <dbReference type="HAMAP-Rule" id="MF_00210"/>
    </source>
</evidence>
<evidence type="ECO:0000256" key="6">
    <source>
        <dbReference type="ARBA" id="ARBA00044633"/>
    </source>
</evidence>
<feature type="binding site" evidence="7">
    <location>
        <position position="131"/>
    </location>
    <ligand>
        <name>phosphoenolpyruvate</name>
        <dbReference type="ChEBI" id="CHEBI:58702"/>
    </ligand>
</feature>
<evidence type="ECO:0000259" key="8">
    <source>
        <dbReference type="Pfam" id="PF00275"/>
    </source>
</evidence>
<comment type="catalytic activity">
    <reaction evidence="6">
        <text>3-phosphoshikimate + phosphoenolpyruvate = 5-O-(1-carboxyvinyl)-3-phosphoshikimate + phosphate</text>
        <dbReference type="Rhea" id="RHEA:21256"/>
        <dbReference type="ChEBI" id="CHEBI:43474"/>
        <dbReference type="ChEBI" id="CHEBI:57701"/>
        <dbReference type="ChEBI" id="CHEBI:58702"/>
        <dbReference type="ChEBI" id="CHEBI:145989"/>
        <dbReference type="EC" id="2.5.1.19"/>
    </reaction>
    <physiologicalReaction direction="left-to-right" evidence="6">
        <dbReference type="Rhea" id="RHEA:21257"/>
    </physiologicalReaction>
</comment>
<feature type="binding site" evidence="7">
    <location>
        <position position="40"/>
    </location>
    <ligand>
        <name>3-phosphoshikimate</name>
        <dbReference type="ChEBI" id="CHEBI:145989"/>
    </ligand>
</feature>
<evidence type="ECO:0000256" key="2">
    <source>
        <dbReference type="ARBA" id="ARBA00009948"/>
    </source>
</evidence>
<feature type="binding site" evidence="7">
    <location>
        <position position="35"/>
    </location>
    <ligand>
        <name>phosphoenolpyruvate</name>
        <dbReference type="ChEBI" id="CHEBI:58702"/>
    </ligand>
</feature>
<dbReference type="Proteomes" id="UP000655410">
    <property type="component" value="Unassembled WGS sequence"/>
</dbReference>
<comment type="caution">
    <text evidence="9">The sequence shown here is derived from an EMBL/GenBank/DDBJ whole genome shotgun (WGS) entry which is preliminary data.</text>
</comment>
<organism evidence="9 10">
    <name type="scientific">Nocardioides phosphati</name>
    <dbReference type="NCBI Taxonomy" id="1867775"/>
    <lineage>
        <taxon>Bacteria</taxon>
        <taxon>Bacillati</taxon>
        <taxon>Actinomycetota</taxon>
        <taxon>Actinomycetes</taxon>
        <taxon>Propionibacteriales</taxon>
        <taxon>Nocardioidaceae</taxon>
        <taxon>Nocardioides</taxon>
    </lineage>
</organism>
<comment type="function">
    <text evidence="7">Catalyzes the transfer of the enolpyruvyl moiety of phosphoenolpyruvate (PEP) to the 5-hydroxyl of shikimate-3-phosphate (S3P) to produce enolpyruvyl shikimate-3-phosphate and inorganic phosphate.</text>
</comment>
<feature type="binding site" evidence="7">
    <location>
        <position position="176"/>
    </location>
    <ligand>
        <name>3-phosphoshikimate</name>
        <dbReference type="ChEBI" id="CHEBI:145989"/>
    </ligand>
</feature>
<keyword evidence="7" id="KW-0963">Cytoplasm</keyword>
<dbReference type="Gene3D" id="3.65.10.10">
    <property type="entry name" value="Enolpyruvate transferase domain"/>
    <property type="match status" value="2"/>
</dbReference>
<evidence type="ECO:0000256" key="3">
    <source>
        <dbReference type="ARBA" id="ARBA00022605"/>
    </source>
</evidence>
<keyword evidence="3 7" id="KW-0028">Amino-acid biosynthesis</keyword>
<dbReference type="SUPFAM" id="SSF55205">
    <property type="entry name" value="EPT/RTPC-like"/>
    <property type="match status" value="1"/>
</dbReference>
<dbReference type="PANTHER" id="PTHR21090">
    <property type="entry name" value="AROM/DEHYDROQUINATE SYNTHASE"/>
    <property type="match status" value="1"/>
</dbReference>
<dbReference type="PANTHER" id="PTHR21090:SF5">
    <property type="entry name" value="PENTAFUNCTIONAL AROM POLYPEPTIDE"/>
    <property type="match status" value="1"/>
</dbReference>
<feature type="binding site" evidence="7">
    <location>
        <position position="36"/>
    </location>
    <ligand>
        <name>3-phosphoshikimate</name>
        <dbReference type="ChEBI" id="CHEBI:145989"/>
    </ligand>
</feature>
<name>A0ABQ2N5W2_9ACTN</name>
<gene>
    <name evidence="9" type="primary">aroA1</name>
    <name evidence="7" type="synonym">aroA</name>
    <name evidence="9" type="ORF">GCM10011584_06190</name>
</gene>
<keyword evidence="4 7" id="KW-0808">Transferase</keyword>
<feature type="binding site" evidence="7">
    <location>
        <position position="35"/>
    </location>
    <ligand>
        <name>3-phosphoshikimate</name>
        <dbReference type="ChEBI" id="CHEBI:145989"/>
    </ligand>
</feature>
<feature type="domain" description="Enolpyruvate transferase" evidence="8">
    <location>
        <begin position="24"/>
        <end position="422"/>
    </location>
</feature>
<dbReference type="EC" id="2.5.1.19" evidence="7"/>
<comment type="pathway">
    <text evidence="1 7">Metabolic intermediate biosynthesis; chorismate biosynthesis; chorismate from D-erythrose 4-phosphate and phosphoenolpyruvate: step 6/7.</text>
</comment>
<comment type="subunit">
    <text evidence="7">Monomer.</text>
</comment>
<comment type="subcellular location">
    <subcellularLocation>
        <location evidence="7">Cytoplasm</location>
    </subcellularLocation>
</comment>
<keyword evidence="10" id="KW-1185">Reference proteome</keyword>
<feature type="binding site" evidence="7">
    <location>
        <position position="177"/>
    </location>
    <ligand>
        <name>3-phosphoshikimate</name>
        <dbReference type="ChEBI" id="CHEBI:145989"/>
    </ligand>
</feature>
<dbReference type="PROSITE" id="PS00104">
    <property type="entry name" value="EPSP_SYNTHASE_1"/>
    <property type="match status" value="1"/>
</dbReference>
<evidence type="ECO:0000313" key="9">
    <source>
        <dbReference type="EMBL" id="GGO85677.1"/>
    </source>
</evidence>
<sequence length="433" mass="44779">MSGLDTLLPVTILDPWPAPRVLAPVDVTVSLPGSKSLTNRALLLAAIADGPSVVRRALRSRDTLLMAGALTAIGATVDTSGDDWTVTPGAFDRDAAVDCGLAGTVMRFVPPVAALSTGAIAFDGDEHMRNRPVGEVLAALRALGIEISAGDRLPFTVHGTGSVPGGEVTVDASKSSQFISALLLAGARYEKGVDVRHVGAPVPSLPHIEMTVEMLRAQGVAVDTSEADRWTVAPGRVAPVDLAIEPDLSNAAPFLALAAVSGGSVTVRDWPRHTTQAGDALRQILADMGCTVSLSHDGLTVEGPESLNGVELDLHDVGELAPAIAALCALATTPSRLVGIEHIRGHETDRLAALATELTALGAQVTELQDGLEITPAPLHGGVFHTYADHRMAHAGVIIGAAVDGIRVENVGTTSKTFPDFASFWSGLLPGEL</sequence>
<dbReference type="Pfam" id="PF00275">
    <property type="entry name" value="EPSP_synthase"/>
    <property type="match status" value="1"/>
</dbReference>
<feature type="binding site" evidence="7">
    <location>
        <position position="175"/>
    </location>
    <ligand>
        <name>3-phosphoshikimate</name>
        <dbReference type="ChEBI" id="CHEBI:145989"/>
    </ligand>
</feature>
<feature type="binding site" evidence="7">
    <location>
        <position position="204"/>
    </location>
    <ligand>
        <name>3-phosphoshikimate</name>
        <dbReference type="ChEBI" id="CHEBI:145989"/>
    </ligand>
</feature>
<feature type="binding site" evidence="7">
    <location>
        <position position="177"/>
    </location>
    <ligand>
        <name>phosphoenolpyruvate</name>
        <dbReference type="ChEBI" id="CHEBI:58702"/>
    </ligand>
</feature>
<dbReference type="PIRSF" id="PIRSF000505">
    <property type="entry name" value="EPSPS"/>
    <property type="match status" value="1"/>
</dbReference>
<comment type="similarity">
    <text evidence="2 7">Belongs to the EPSP synthase family.</text>
</comment>
<comment type="caution">
    <text evidence="7">Lacks conserved residue(s) required for the propagation of feature annotation.</text>
</comment>
<dbReference type="InterPro" id="IPR013792">
    <property type="entry name" value="RNA3'P_cycl/enolpyr_Trfase_a/b"/>
</dbReference>
<dbReference type="NCBIfam" id="TIGR01356">
    <property type="entry name" value="aroA"/>
    <property type="match status" value="1"/>
</dbReference>
<feature type="binding site" evidence="7">
    <location>
        <position position="350"/>
    </location>
    <ligand>
        <name>phosphoenolpyruvate</name>
        <dbReference type="ChEBI" id="CHEBI:58702"/>
    </ligand>
</feature>
<feature type="binding site" evidence="7">
    <location>
        <position position="103"/>
    </location>
    <ligand>
        <name>phosphoenolpyruvate</name>
        <dbReference type="ChEBI" id="CHEBI:58702"/>
    </ligand>
</feature>
<dbReference type="EMBL" id="BMNI01000001">
    <property type="protein sequence ID" value="GGO85677.1"/>
    <property type="molecule type" value="Genomic_DNA"/>
</dbReference>
<evidence type="ECO:0000313" key="10">
    <source>
        <dbReference type="Proteomes" id="UP000655410"/>
    </source>
</evidence>
<proteinExistence type="inferred from homology"/>
<reference evidence="10" key="1">
    <citation type="journal article" date="2019" name="Int. J. Syst. Evol. Microbiol.">
        <title>The Global Catalogue of Microorganisms (GCM) 10K type strain sequencing project: providing services to taxonomists for standard genome sequencing and annotation.</title>
        <authorList>
            <consortium name="The Broad Institute Genomics Platform"/>
            <consortium name="The Broad Institute Genome Sequencing Center for Infectious Disease"/>
            <person name="Wu L."/>
            <person name="Ma J."/>
        </authorList>
    </citation>
    <scope>NUCLEOTIDE SEQUENCE [LARGE SCALE GENOMIC DNA]</scope>
    <source>
        <strain evidence="10">CGMCC 4.7371</strain>
    </source>
</reference>
<keyword evidence="5 7" id="KW-0057">Aromatic amino acid biosynthesis</keyword>
<feature type="active site" description="Proton acceptor" evidence="7">
    <location>
        <position position="319"/>
    </location>
</feature>
<dbReference type="InterPro" id="IPR036968">
    <property type="entry name" value="Enolpyruvate_Tfrase_sf"/>
</dbReference>
<evidence type="ECO:0000256" key="4">
    <source>
        <dbReference type="ARBA" id="ARBA00022679"/>
    </source>
</evidence>
<dbReference type="InterPro" id="IPR006264">
    <property type="entry name" value="EPSP_synthase"/>
</dbReference>
<dbReference type="InterPro" id="IPR001986">
    <property type="entry name" value="Enolpyruvate_Tfrase_dom"/>
</dbReference>